<dbReference type="InterPro" id="IPR050807">
    <property type="entry name" value="TransReg_Diox_bact_type"/>
</dbReference>
<keyword evidence="6" id="KW-1185">Reference proteome</keyword>
<dbReference type="CDD" id="cd00093">
    <property type="entry name" value="HTH_XRE"/>
    <property type="match status" value="1"/>
</dbReference>
<dbReference type="Gene3D" id="1.10.260.40">
    <property type="entry name" value="lambda repressor-like DNA-binding domains"/>
    <property type="match status" value="1"/>
</dbReference>
<dbReference type="CDD" id="cd02209">
    <property type="entry name" value="cupin_XRE_C"/>
    <property type="match status" value="1"/>
</dbReference>
<evidence type="ECO:0000313" key="5">
    <source>
        <dbReference type="EMBL" id="AKA68399.1"/>
    </source>
</evidence>
<dbReference type="GO" id="GO:0003700">
    <property type="term" value="F:DNA-binding transcription factor activity"/>
    <property type="evidence" value="ECO:0007669"/>
    <property type="project" value="TreeGrafter"/>
</dbReference>
<dbReference type="KEGG" id="csq:CSCA_1274"/>
<protein>
    <submittedName>
        <fullName evidence="5">Transcriptional regulator, XRE family</fullName>
    </submittedName>
</protein>
<dbReference type="Proteomes" id="UP000033115">
    <property type="component" value="Chromosome"/>
</dbReference>
<accession>A0A0E3JXS5</accession>
<sequence>MKDFNLIIGKNLNNIRKQKGLSLDKVAELSGVSKGMLAQIEKGISNPTVTTLWKIATGLNVSFSYFMEEENREIVYVSHNNIKPIIENDKKMMVYPLFPYDNTRRFEVFTIELEPGCDHKSVPHNEGTEEYIVVSKGEMEVVIGDFVYKLTYGDAIRYFANKAHCYRNITDETVIFQHIIYYFKI</sequence>
<dbReference type="Pfam" id="PF07883">
    <property type="entry name" value="Cupin_2"/>
    <property type="match status" value="1"/>
</dbReference>
<dbReference type="GO" id="GO:0003677">
    <property type="term" value="F:DNA binding"/>
    <property type="evidence" value="ECO:0007669"/>
    <property type="project" value="UniProtKB-KW"/>
</dbReference>
<dbReference type="Pfam" id="PF01381">
    <property type="entry name" value="HTH_3"/>
    <property type="match status" value="1"/>
</dbReference>
<dbReference type="Gene3D" id="2.60.120.10">
    <property type="entry name" value="Jelly Rolls"/>
    <property type="match status" value="1"/>
</dbReference>
<evidence type="ECO:0000256" key="3">
    <source>
        <dbReference type="ARBA" id="ARBA00023163"/>
    </source>
</evidence>
<dbReference type="AlphaFoldDB" id="A0A0E3JXS5"/>
<reference evidence="5 6" key="1">
    <citation type="journal article" date="2015" name="J. Biotechnol.">
        <title>Complete genome sequence of a malodorant-producing acetogen, Clostridium scatologenes ATCC 25775(T).</title>
        <authorList>
            <person name="Zhu Z."/>
            <person name="Guo T."/>
            <person name="Zheng H."/>
            <person name="Song T."/>
            <person name="Ouyang P."/>
            <person name="Xie J."/>
        </authorList>
    </citation>
    <scope>NUCLEOTIDE SEQUENCE [LARGE SCALE GENOMIC DNA]</scope>
    <source>
        <strain evidence="5 6">ATCC 25775</strain>
    </source>
</reference>
<dbReference type="InterPro" id="IPR013096">
    <property type="entry name" value="Cupin_2"/>
</dbReference>
<keyword evidence="2" id="KW-0238">DNA-binding</keyword>
<dbReference type="EMBL" id="CP009933">
    <property type="protein sequence ID" value="AKA68399.1"/>
    <property type="molecule type" value="Genomic_DNA"/>
</dbReference>
<dbReference type="SUPFAM" id="SSF51182">
    <property type="entry name" value="RmlC-like cupins"/>
    <property type="match status" value="1"/>
</dbReference>
<evidence type="ECO:0000256" key="1">
    <source>
        <dbReference type="ARBA" id="ARBA00023015"/>
    </source>
</evidence>
<dbReference type="SMART" id="SM00530">
    <property type="entry name" value="HTH_XRE"/>
    <property type="match status" value="1"/>
</dbReference>
<keyword evidence="3" id="KW-0804">Transcription</keyword>
<gene>
    <name evidence="5" type="ORF">CSCA_1274</name>
</gene>
<keyword evidence="1" id="KW-0805">Transcription regulation</keyword>
<dbReference type="PANTHER" id="PTHR46797">
    <property type="entry name" value="HTH-TYPE TRANSCRIPTIONAL REGULATOR"/>
    <property type="match status" value="1"/>
</dbReference>
<dbReference type="PROSITE" id="PS50943">
    <property type="entry name" value="HTH_CROC1"/>
    <property type="match status" value="1"/>
</dbReference>
<evidence type="ECO:0000256" key="2">
    <source>
        <dbReference type="ARBA" id="ARBA00023125"/>
    </source>
</evidence>
<organism evidence="5 6">
    <name type="scientific">Clostridium scatologenes</name>
    <dbReference type="NCBI Taxonomy" id="1548"/>
    <lineage>
        <taxon>Bacteria</taxon>
        <taxon>Bacillati</taxon>
        <taxon>Bacillota</taxon>
        <taxon>Clostridia</taxon>
        <taxon>Eubacteriales</taxon>
        <taxon>Clostridiaceae</taxon>
        <taxon>Clostridium</taxon>
    </lineage>
</organism>
<dbReference type="InterPro" id="IPR010982">
    <property type="entry name" value="Lambda_DNA-bd_dom_sf"/>
</dbReference>
<dbReference type="GO" id="GO:0005829">
    <property type="term" value="C:cytosol"/>
    <property type="evidence" value="ECO:0007669"/>
    <property type="project" value="TreeGrafter"/>
</dbReference>
<dbReference type="InterPro" id="IPR001387">
    <property type="entry name" value="Cro/C1-type_HTH"/>
</dbReference>
<dbReference type="InterPro" id="IPR011051">
    <property type="entry name" value="RmlC_Cupin_sf"/>
</dbReference>
<dbReference type="RefSeq" id="WP_029161238.1">
    <property type="nucleotide sequence ID" value="NZ_CP009933.1"/>
</dbReference>
<evidence type="ECO:0000259" key="4">
    <source>
        <dbReference type="PROSITE" id="PS50943"/>
    </source>
</evidence>
<dbReference type="InterPro" id="IPR014710">
    <property type="entry name" value="RmlC-like_jellyroll"/>
</dbReference>
<dbReference type="HOGENOM" id="CLU_085376_5_0_9"/>
<evidence type="ECO:0000313" key="6">
    <source>
        <dbReference type="Proteomes" id="UP000033115"/>
    </source>
</evidence>
<proteinExistence type="predicted"/>
<feature type="domain" description="HTH cro/C1-type" evidence="4">
    <location>
        <begin position="12"/>
        <end position="66"/>
    </location>
</feature>
<name>A0A0E3JXS5_CLOSL</name>
<dbReference type="STRING" id="1548.CSCA_1274"/>
<dbReference type="SUPFAM" id="SSF47413">
    <property type="entry name" value="lambda repressor-like DNA-binding domains"/>
    <property type="match status" value="1"/>
</dbReference>
<dbReference type="PANTHER" id="PTHR46797:SF23">
    <property type="entry name" value="HTH-TYPE TRANSCRIPTIONAL REGULATOR SUTR"/>
    <property type="match status" value="1"/>
</dbReference>